<evidence type="ECO:0000313" key="2">
    <source>
        <dbReference type="EMBL" id="EHP46855.1"/>
    </source>
</evidence>
<dbReference type="InterPro" id="IPR036388">
    <property type="entry name" value="WH-like_DNA-bd_sf"/>
</dbReference>
<sequence length="96" mass="10782">MFKELDPLLHSELRLAVMSILISVEEADFVFIKEQTKATSGNLSVQIDKLSKAGYIEITKTFKGKMPQTLCRLTPIGRQAFENYIEALKSYIGNIG</sequence>
<gene>
    <name evidence="2" type="ORF">HMPREF9449_01870</name>
</gene>
<organism evidence="2 3">
    <name type="scientific">Odoribacter laneus YIT 12061</name>
    <dbReference type="NCBI Taxonomy" id="742817"/>
    <lineage>
        <taxon>Bacteria</taxon>
        <taxon>Pseudomonadati</taxon>
        <taxon>Bacteroidota</taxon>
        <taxon>Bacteroidia</taxon>
        <taxon>Bacteroidales</taxon>
        <taxon>Odoribacteraceae</taxon>
        <taxon>Odoribacter</taxon>
    </lineage>
</organism>
<comment type="caution">
    <text evidence="2">The sequence shown here is derived from an EMBL/GenBank/DDBJ whole genome shotgun (WGS) entry which is preliminary data.</text>
</comment>
<dbReference type="STRING" id="742817.HMPREF9449_01870"/>
<dbReference type="InterPro" id="IPR036390">
    <property type="entry name" value="WH_DNA-bd_sf"/>
</dbReference>
<accession>H1DHY4</accession>
<evidence type="ECO:0000313" key="3">
    <source>
        <dbReference type="Proteomes" id="UP000004892"/>
    </source>
</evidence>
<dbReference type="AlphaFoldDB" id="H1DHY4"/>
<dbReference type="Proteomes" id="UP000004892">
    <property type="component" value="Unassembled WGS sequence"/>
</dbReference>
<dbReference type="PANTHER" id="PTHR37318:SF1">
    <property type="entry name" value="BSL7504 PROTEIN"/>
    <property type="match status" value="1"/>
</dbReference>
<proteinExistence type="predicted"/>
<dbReference type="HOGENOM" id="CLU_142189_1_2_10"/>
<dbReference type="Gene3D" id="1.10.10.10">
    <property type="entry name" value="Winged helix-like DNA-binding domain superfamily/Winged helix DNA-binding domain"/>
    <property type="match status" value="1"/>
</dbReference>
<dbReference type="eggNOG" id="COG1846">
    <property type="taxonomic scope" value="Bacteria"/>
</dbReference>
<dbReference type="PATRIC" id="fig|742817.3.peg.1989"/>
<dbReference type="PANTHER" id="PTHR37318">
    <property type="entry name" value="BSL7504 PROTEIN"/>
    <property type="match status" value="1"/>
</dbReference>
<dbReference type="EMBL" id="ADMC01000024">
    <property type="protein sequence ID" value="EHP46855.1"/>
    <property type="molecule type" value="Genomic_DNA"/>
</dbReference>
<name>H1DHY4_9BACT</name>
<dbReference type="Pfam" id="PF13601">
    <property type="entry name" value="HTH_34"/>
    <property type="match status" value="1"/>
</dbReference>
<evidence type="ECO:0000259" key="1">
    <source>
        <dbReference type="Pfam" id="PF13601"/>
    </source>
</evidence>
<keyword evidence="3" id="KW-1185">Reference proteome</keyword>
<feature type="domain" description="Winged helix DNA-binding" evidence="1">
    <location>
        <begin position="13"/>
        <end position="92"/>
    </location>
</feature>
<dbReference type="RefSeq" id="WP_009137017.1">
    <property type="nucleotide sequence ID" value="NZ_JH594596.1"/>
</dbReference>
<dbReference type="GeneID" id="98069429"/>
<protein>
    <recommendedName>
        <fullName evidence="1">Winged helix DNA-binding domain-containing protein</fullName>
    </recommendedName>
</protein>
<dbReference type="InterPro" id="IPR027395">
    <property type="entry name" value="WH_DNA-bd_dom"/>
</dbReference>
<reference evidence="2 3" key="1">
    <citation type="submission" date="2012-01" db="EMBL/GenBank/DDBJ databases">
        <title>The Genome Sequence of Odoribacter laneus YIT 12061.</title>
        <authorList>
            <consortium name="The Broad Institute Genome Sequencing Platform"/>
            <person name="Earl A."/>
            <person name="Ward D."/>
            <person name="Feldgarden M."/>
            <person name="Gevers D."/>
            <person name="Morotomi M."/>
            <person name="Young S.K."/>
            <person name="Zeng Q."/>
            <person name="Gargeya S."/>
            <person name="Fitzgerald M."/>
            <person name="Haas B."/>
            <person name="Abouelleil A."/>
            <person name="Alvarado L."/>
            <person name="Arachchi H.M."/>
            <person name="Berlin A."/>
            <person name="Chapman S.B."/>
            <person name="Gearin G."/>
            <person name="Goldberg J."/>
            <person name="Griggs A."/>
            <person name="Gujja S."/>
            <person name="Hansen M."/>
            <person name="Heiman D."/>
            <person name="Howarth C."/>
            <person name="Larimer J."/>
            <person name="Lui A."/>
            <person name="MacDonald P.J.P."/>
            <person name="McCowen C."/>
            <person name="Montmayeur A."/>
            <person name="Murphy C."/>
            <person name="Neiman D."/>
            <person name="Pearson M."/>
            <person name="Priest M."/>
            <person name="Roberts A."/>
            <person name="Saif S."/>
            <person name="Shea T."/>
            <person name="Sisk P."/>
            <person name="Stolte C."/>
            <person name="Sykes S."/>
            <person name="Wortman J."/>
            <person name="Nusbaum C."/>
            <person name="Birren B."/>
        </authorList>
    </citation>
    <scope>NUCLEOTIDE SEQUENCE [LARGE SCALE GENOMIC DNA]</scope>
    <source>
        <strain evidence="2 3">YIT 12061</strain>
    </source>
</reference>
<dbReference type="SUPFAM" id="SSF46785">
    <property type="entry name" value="Winged helix' DNA-binding domain"/>
    <property type="match status" value="1"/>
</dbReference>